<dbReference type="AlphaFoldDB" id="A0A844GAU7"/>
<dbReference type="RefSeq" id="WP_230368822.1">
    <property type="nucleotide sequence ID" value="NZ_WLYX01000001.1"/>
</dbReference>
<dbReference type="Proteomes" id="UP000446658">
    <property type="component" value="Unassembled WGS sequence"/>
</dbReference>
<reference evidence="1 2" key="1">
    <citation type="submission" date="2019-11" db="EMBL/GenBank/DDBJ databases">
        <title>Draft genome sequence of Paludibacterium sp. dN18-1.</title>
        <authorList>
            <person name="Im W.-T."/>
        </authorList>
    </citation>
    <scope>NUCLEOTIDE SEQUENCE [LARGE SCALE GENOMIC DNA]</scope>
    <source>
        <strain evidence="2">dN 18-1</strain>
    </source>
</reference>
<sequence>MSTKVIPLAFGLKIGADVHKEIEIRQALLGDMMDAENEASVTDPVTYRAALLTQITVRVGTFTGPLTVKMLRGLNPKDWRAISTAMQELENEGEDEQDSASAF</sequence>
<proteinExistence type="predicted"/>
<dbReference type="Pfam" id="PF23746">
    <property type="entry name" value="Gp41_Mu"/>
    <property type="match status" value="1"/>
</dbReference>
<evidence type="ECO:0000313" key="2">
    <source>
        <dbReference type="Proteomes" id="UP000446658"/>
    </source>
</evidence>
<gene>
    <name evidence="1" type="ORF">GKE73_01250</name>
</gene>
<protein>
    <recommendedName>
        <fullName evidence="3">Phage tail assembly protein</fullName>
    </recommendedName>
</protein>
<dbReference type="EMBL" id="WLYX01000001">
    <property type="protein sequence ID" value="MTD32411.1"/>
    <property type="molecule type" value="Genomic_DNA"/>
</dbReference>
<comment type="caution">
    <text evidence="1">The sequence shown here is derived from an EMBL/GenBank/DDBJ whole genome shotgun (WGS) entry which is preliminary data.</text>
</comment>
<name>A0A844GAU7_9NEIS</name>
<organism evidence="1 2">
    <name type="scientific">Paludibacterium denitrificans</name>
    <dbReference type="NCBI Taxonomy" id="2675226"/>
    <lineage>
        <taxon>Bacteria</taxon>
        <taxon>Pseudomonadati</taxon>
        <taxon>Pseudomonadota</taxon>
        <taxon>Betaproteobacteria</taxon>
        <taxon>Neisseriales</taxon>
        <taxon>Chromobacteriaceae</taxon>
        <taxon>Paludibacterium</taxon>
    </lineage>
</organism>
<keyword evidence="2" id="KW-1185">Reference proteome</keyword>
<evidence type="ECO:0000313" key="1">
    <source>
        <dbReference type="EMBL" id="MTD32411.1"/>
    </source>
</evidence>
<accession>A0A844GAU7</accession>
<evidence type="ECO:0008006" key="3">
    <source>
        <dbReference type="Google" id="ProtNLM"/>
    </source>
</evidence>
<dbReference type="InterPro" id="IPR056974">
    <property type="entry name" value="Tail_Gp41-like"/>
</dbReference>